<evidence type="ECO:0000256" key="13">
    <source>
        <dbReference type="SAM" id="MobiDB-lite"/>
    </source>
</evidence>
<evidence type="ECO:0000256" key="4">
    <source>
        <dbReference type="ARBA" id="ARBA00022618"/>
    </source>
</evidence>
<dbReference type="Proteomes" id="UP000031627">
    <property type="component" value="Chromosome"/>
</dbReference>
<evidence type="ECO:0000256" key="3">
    <source>
        <dbReference type="ARBA" id="ARBA00022519"/>
    </source>
</evidence>
<feature type="compositionally biased region" description="Polar residues" evidence="13">
    <location>
        <begin position="97"/>
        <end position="106"/>
    </location>
</feature>
<keyword evidence="16" id="KW-1185">Reference proteome</keyword>
<dbReference type="AlphaFoldDB" id="A0A090ALQ7"/>
<evidence type="ECO:0000256" key="7">
    <source>
        <dbReference type="ARBA" id="ARBA00022989"/>
    </source>
</evidence>
<evidence type="ECO:0000256" key="14">
    <source>
        <dbReference type="SAM" id="Phobius"/>
    </source>
</evidence>
<keyword evidence="6" id="KW-0133">Cell shape</keyword>
<keyword evidence="8 14" id="KW-0472">Membrane</keyword>
<evidence type="ECO:0000313" key="16">
    <source>
        <dbReference type="Proteomes" id="UP000031627"/>
    </source>
</evidence>
<dbReference type="Pfam" id="PF06295">
    <property type="entry name" value="ZapG-like"/>
    <property type="match status" value="1"/>
</dbReference>
<keyword evidence="4" id="KW-0132">Cell division</keyword>
<dbReference type="HOGENOM" id="CLU_1937071_0_0_6"/>
<keyword evidence="2" id="KW-1003">Cell membrane</keyword>
<accession>A0A090ALQ7</accession>
<keyword evidence="7 14" id="KW-1133">Transmembrane helix</keyword>
<evidence type="ECO:0000256" key="9">
    <source>
        <dbReference type="ARBA" id="ARBA00023306"/>
    </source>
</evidence>
<name>A0A090ALQ7_9ENTR</name>
<sequence>MNWIWIYIVSSFFMGILIGLIIVFFNNRKIEKRIAVLASIEKTKKEIEEYHKVWNYYLLNNIDLVNKISNNYSKIYQNMLHVSSKIKNKEHEKNTRFFHSSMNKNQDTSREKYKIEQSIKTPLDYPEDIS</sequence>
<feature type="compositionally biased region" description="Basic and acidic residues" evidence="13">
    <location>
        <begin position="107"/>
        <end position="117"/>
    </location>
</feature>
<feature type="region of interest" description="Disordered" evidence="13">
    <location>
        <begin position="97"/>
        <end position="130"/>
    </location>
</feature>
<dbReference type="GO" id="GO:0051301">
    <property type="term" value="P:cell division"/>
    <property type="evidence" value="ECO:0007669"/>
    <property type="project" value="UniProtKB-KW"/>
</dbReference>
<feature type="transmembrane region" description="Helical" evidence="14">
    <location>
        <begin position="6"/>
        <end position="25"/>
    </location>
</feature>
<evidence type="ECO:0000256" key="5">
    <source>
        <dbReference type="ARBA" id="ARBA00022692"/>
    </source>
</evidence>
<gene>
    <name evidence="15" type="primary">yhcB</name>
    <name evidence="15" type="ORF">TGUWTKB_3450</name>
</gene>
<dbReference type="InterPro" id="IPR009386">
    <property type="entry name" value="ZapG-like"/>
</dbReference>
<reference evidence="16" key="1">
    <citation type="submission" date="2013-11" db="EMBL/GenBank/DDBJ databases">
        <title>Symbiont-containing voluminous jelly as an extraordinary maternal gift for overwintering insect nymphs.</title>
        <authorList>
            <person name="Kaiwa N."/>
            <person name="Hosokawa T."/>
            <person name="Nikoh N."/>
            <person name="Meng X.Y."/>
            <person name="Tanahashi M."/>
            <person name="Moriyama M."/>
            <person name="Maeda T."/>
            <person name="Yamaguchi K."/>
            <person name="Shigenobu S."/>
            <person name="Ito M."/>
            <person name="Fukatsu T."/>
        </authorList>
    </citation>
    <scope>NUCLEOTIDE SEQUENCE [LARGE SCALE GENOMIC DNA]</scope>
    <source>
        <strain evidence="16">UwTKB</strain>
    </source>
</reference>
<evidence type="ECO:0000256" key="1">
    <source>
        <dbReference type="ARBA" id="ARBA00004377"/>
    </source>
</evidence>
<dbReference type="EMBL" id="AP014521">
    <property type="protein sequence ID" value="BAP58584.1"/>
    <property type="molecule type" value="Genomic_DNA"/>
</dbReference>
<dbReference type="STRING" id="1410383.TGUWTKB_3450"/>
<keyword evidence="3" id="KW-0997">Cell inner membrane</keyword>
<evidence type="ECO:0000256" key="2">
    <source>
        <dbReference type="ARBA" id="ARBA00022475"/>
    </source>
</evidence>
<dbReference type="KEGG" id="sbw:TGUWTKB_3450"/>
<reference evidence="15 16" key="2">
    <citation type="journal article" date="2014" name="Curr. Biol.">
        <title>Symbiont-Supplemented Maternal Investment Underpinning Host's Ecological Adaptation.</title>
        <authorList>
            <person name="Kaiwa N."/>
            <person name="Hosokawa T."/>
            <person name="Nikoh N."/>
            <person name="Tanahashi M."/>
            <person name="Moriyama M."/>
            <person name="Meng X.Y."/>
            <person name="Maeda T."/>
            <person name="Yamaguchi K."/>
            <person name="Shigenobu S."/>
            <person name="Ito M."/>
            <person name="Fukatsu T."/>
        </authorList>
    </citation>
    <scope>NUCLEOTIDE SEQUENCE [LARGE SCALE GENOMIC DNA]</scope>
    <source>
        <strain evidence="15 16">UwTKB</strain>
    </source>
</reference>
<keyword evidence="5 14" id="KW-0812">Transmembrane</keyword>
<evidence type="ECO:0000256" key="11">
    <source>
        <dbReference type="ARBA" id="ARBA00035703"/>
    </source>
</evidence>
<dbReference type="PANTHER" id="PTHR39579">
    <property type="entry name" value="INNER MEMBRANE PROTEIN YHCB"/>
    <property type="match status" value="1"/>
</dbReference>
<comment type="similarity">
    <text evidence="10">Belongs to the ZapG family.</text>
</comment>
<evidence type="ECO:0000256" key="6">
    <source>
        <dbReference type="ARBA" id="ARBA00022960"/>
    </source>
</evidence>
<protein>
    <recommendedName>
        <fullName evidence="11">Z-ring associated protein G</fullName>
    </recommendedName>
    <alternativeName>
        <fullName evidence="12">Cell division protein ZapG</fullName>
    </alternativeName>
</protein>
<evidence type="ECO:0000256" key="12">
    <source>
        <dbReference type="ARBA" id="ARBA00035727"/>
    </source>
</evidence>
<keyword evidence="9" id="KW-0131">Cell cycle</keyword>
<dbReference type="GO" id="GO:0005886">
    <property type="term" value="C:plasma membrane"/>
    <property type="evidence" value="ECO:0007669"/>
    <property type="project" value="UniProtKB-SubCell"/>
</dbReference>
<dbReference type="GO" id="GO:0008360">
    <property type="term" value="P:regulation of cell shape"/>
    <property type="evidence" value="ECO:0007669"/>
    <property type="project" value="UniProtKB-KW"/>
</dbReference>
<organism evidence="15 16">
    <name type="scientific">Candidatus Tachikawaea gelatinosa</name>
    <dbReference type="NCBI Taxonomy" id="1410383"/>
    <lineage>
        <taxon>Bacteria</taxon>
        <taxon>Pseudomonadati</taxon>
        <taxon>Pseudomonadota</taxon>
        <taxon>Gammaproteobacteria</taxon>
        <taxon>Enterobacterales</taxon>
        <taxon>Enterobacteriaceae</taxon>
        <taxon>Candidatus Tachikawaea</taxon>
    </lineage>
</organism>
<evidence type="ECO:0000313" key="15">
    <source>
        <dbReference type="EMBL" id="BAP58584.1"/>
    </source>
</evidence>
<evidence type="ECO:0000256" key="8">
    <source>
        <dbReference type="ARBA" id="ARBA00023136"/>
    </source>
</evidence>
<evidence type="ECO:0000256" key="10">
    <source>
        <dbReference type="ARBA" id="ARBA00035657"/>
    </source>
</evidence>
<comment type="subcellular location">
    <subcellularLocation>
        <location evidence="1">Cell inner membrane</location>
        <topology evidence="1">Single-pass membrane protein</topology>
    </subcellularLocation>
</comment>
<dbReference type="RefSeq" id="WP_041062964.1">
    <property type="nucleotide sequence ID" value="NZ_AP014521.1"/>
</dbReference>
<dbReference type="PANTHER" id="PTHR39579:SF1">
    <property type="entry name" value="INNER MEMBRANE PROTEIN YHCB"/>
    <property type="match status" value="1"/>
</dbReference>
<proteinExistence type="inferred from homology"/>